<feature type="domain" description="RING-type" evidence="7">
    <location>
        <begin position="40"/>
        <end position="81"/>
    </location>
</feature>
<dbReference type="InterPro" id="IPR003879">
    <property type="entry name" value="Butyrophylin_SPRY"/>
</dbReference>
<evidence type="ECO:0000259" key="7">
    <source>
        <dbReference type="PROSITE" id="PS50089"/>
    </source>
</evidence>
<dbReference type="SUPFAM" id="SSF57850">
    <property type="entry name" value="RING/U-box"/>
    <property type="match status" value="1"/>
</dbReference>
<dbReference type="InterPro" id="IPR043136">
    <property type="entry name" value="B30.2/SPRY_sf"/>
</dbReference>
<dbReference type="GO" id="GO:0005737">
    <property type="term" value="C:cytoplasm"/>
    <property type="evidence" value="ECO:0007669"/>
    <property type="project" value="UniProtKB-ARBA"/>
</dbReference>
<dbReference type="GO" id="GO:0045087">
    <property type="term" value="P:innate immune response"/>
    <property type="evidence" value="ECO:0007669"/>
    <property type="project" value="UniProtKB-KW"/>
</dbReference>
<evidence type="ECO:0000256" key="6">
    <source>
        <dbReference type="PROSITE-ProRule" id="PRU00024"/>
    </source>
</evidence>
<feature type="domain" description="B box-type" evidence="8">
    <location>
        <begin position="172"/>
        <end position="212"/>
    </location>
</feature>
<sequence length="590" mass="65804">MVVEHICGRGKLFPFECCAAYRELEEMASYRAMSEDQFLCSICLGVFTDPATIPCGHTFCKPCLECYWTSSGDPVICALCKTSFTPTPTILVNIVLRDLVESFKGASGEGDKAVDQPTMAPGEVSCDVCIGDRMPKAVKTCLVCLSSYCLEHARVHNARFSRHQLVRPLANLEERMCPNHERLLERYCRTDKTMLCVECDAHQAPAHQVVTMQVEFLAQKAQLTKDQAVVKDKLKATRKEAEKLNSSVLLCKAFRLALISKVGLSCDRYNTEARRRVDELESTASDWSRALEDDITALMSRGAALERVIGSSDSFELLNILPSLPSTPPDGNRGPFSVNILTDLLGNLLKNLNKHIAELSKMGYLSTNGNAGSEISLVKEFTVEVTPDPSTAHPSLLFRRGSRGCEIRVDRSKIYRKFPLSAQRFTQVPCVLATQGFSSHRAYWEVEVEDWVGNGSDVWFIGVATESSMTSRGVNLTPEKGFWVLVHREGKLWPATTPNPAATPNSAITPMAVVTQMIRAHVGVYFDGQERRMSFYDVHLGRHLYTYDHIPTNERHFPVFSPDFFRPAFNPINLAMIVTTHTAANHLRGR</sequence>
<organism evidence="10 11">
    <name type="scientific">Coregonus suidteri</name>
    <dbReference type="NCBI Taxonomy" id="861788"/>
    <lineage>
        <taxon>Eukaryota</taxon>
        <taxon>Metazoa</taxon>
        <taxon>Chordata</taxon>
        <taxon>Craniata</taxon>
        <taxon>Vertebrata</taxon>
        <taxon>Euteleostomi</taxon>
        <taxon>Actinopterygii</taxon>
        <taxon>Neopterygii</taxon>
        <taxon>Teleostei</taxon>
        <taxon>Protacanthopterygii</taxon>
        <taxon>Salmoniformes</taxon>
        <taxon>Salmonidae</taxon>
        <taxon>Coregoninae</taxon>
        <taxon>Coregonus</taxon>
    </lineage>
</organism>
<dbReference type="Gene3D" id="3.30.160.60">
    <property type="entry name" value="Classic Zinc Finger"/>
    <property type="match status" value="1"/>
</dbReference>
<dbReference type="InterPro" id="IPR001841">
    <property type="entry name" value="Znf_RING"/>
</dbReference>
<dbReference type="Gene3D" id="4.10.830.40">
    <property type="match status" value="1"/>
</dbReference>
<keyword evidence="5" id="KW-0391">Immunity</keyword>
<dbReference type="SUPFAM" id="SSF57845">
    <property type="entry name" value="B-box zinc-binding domain"/>
    <property type="match status" value="1"/>
</dbReference>
<dbReference type="Gene3D" id="2.60.120.920">
    <property type="match status" value="1"/>
</dbReference>
<dbReference type="Pfam" id="PF13445">
    <property type="entry name" value="zf-RING_UBOX"/>
    <property type="match status" value="1"/>
</dbReference>
<dbReference type="InterPro" id="IPR051051">
    <property type="entry name" value="E3_ubiq-ligase_TRIM/RNF"/>
</dbReference>
<dbReference type="Pfam" id="PF00643">
    <property type="entry name" value="zf-B_box"/>
    <property type="match status" value="1"/>
</dbReference>
<dbReference type="SUPFAM" id="SSF49899">
    <property type="entry name" value="Concanavalin A-like lectins/glucanases"/>
    <property type="match status" value="1"/>
</dbReference>
<dbReference type="PROSITE" id="PS50119">
    <property type="entry name" value="ZF_BBOX"/>
    <property type="match status" value="1"/>
</dbReference>
<dbReference type="PANTHER" id="PTHR25465:SF49">
    <property type="entry name" value="BLOODTHIRSTY-RELATED GENE FAMILY, MEMBER 1-RELATED"/>
    <property type="match status" value="1"/>
</dbReference>
<evidence type="ECO:0000256" key="4">
    <source>
        <dbReference type="ARBA" id="ARBA00022833"/>
    </source>
</evidence>
<dbReference type="PANTHER" id="PTHR25465">
    <property type="entry name" value="B-BOX DOMAIN CONTAINING"/>
    <property type="match status" value="1"/>
</dbReference>
<protein>
    <submittedName>
        <fullName evidence="10">Uncharacterized protein</fullName>
    </submittedName>
</protein>
<dbReference type="InterPro" id="IPR013320">
    <property type="entry name" value="ConA-like_dom_sf"/>
</dbReference>
<dbReference type="InterPro" id="IPR006574">
    <property type="entry name" value="PRY"/>
</dbReference>
<evidence type="ECO:0000313" key="11">
    <source>
        <dbReference type="Proteomes" id="UP001356427"/>
    </source>
</evidence>
<dbReference type="SMART" id="SM00336">
    <property type="entry name" value="BBOX"/>
    <property type="match status" value="1"/>
</dbReference>
<dbReference type="Proteomes" id="UP001356427">
    <property type="component" value="Unassembled WGS sequence"/>
</dbReference>
<gene>
    <name evidence="10" type="ORF">J4Q44_G00376470</name>
</gene>
<comment type="caution">
    <text evidence="10">The sequence shown here is derived from an EMBL/GenBank/DDBJ whole genome shotgun (WGS) entry which is preliminary data.</text>
</comment>
<dbReference type="SMART" id="SM00184">
    <property type="entry name" value="RING"/>
    <property type="match status" value="1"/>
</dbReference>
<reference evidence="10 11" key="1">
    <citation type="submission" date="2021-04" db="EMBL/GenBank/DDBJ databases">
        <authorList>
            <person name="De Guttry C."/>
            <person name="Zahm M."/>
            <person name="Klopp C."/>
            <person name="Cabau C."/>
            <person name="Louis A."/>
            <person name="Berthelot C."/>
            <person name="Parey E."/>
            <person name="Roest Crollius H."/>
            <person name="Montfort J."/>
            <person name="Robinson-Rechavi M."/>
            <person name="Bucao C."/>
            <person name="Bouchez O."/>
            <person name="Gislard M."/>
            <person name="Lluch J."/>
            <person name="Milhes M."/>
            <person name="Lampietro C."/>
            <person name="Lopez Roques C."/>
            <person name="Donnadieu C."/>
            <person name="Braasch I."/>
            <person name="Desvignes T."/>
            <person name="Postlethwait J."/>
            <person name="Bobe J."/>
            <person name="Wedekind C."/>
            <person name="Guiguen Y."/>
        </authorList>
    </citation>
    <scope>NUCLEOTIDE SEQUENCE [LARGE SCALE GENOMIC DNA]</scope>
    <source>
        <strain evidence="10">Cs_M1</strain>
        <tissue evidence="10">Blood</tissue>
    </source>
</reference>
<evidence type="ECO:0000259" key="9">
    <source>
        <dbReference type="PROSITE" id="PS50188"/>
    </source>
</evidence>
<evidence type="ECO:0000256" key="1">
    <source>
        <dbReference type="ARBA" id="ARBA00022588"/>
    </source>
</evidence>
<dbReference type="InterPro" id="IPR000315">
    <property type="entry name" value="Znf_B-box"/>
</dbReference>
<dbReference type="InterPro" id="IPR003877">
    <property type="entry name" value="SPRY_dom"/>
</dbReference>
<dbReference type="Gene3D" id="3.30.40.10">
    <property type="entry name" value="Zinc/RING finger domain, C3HC4 (zinc finger)"/>
    <property type="match status" value="1"/>
</dbReference>
<keyword evidence="1" id="KW-0399">Innate immunity</keyword>
<dbReference type="InterPro" id="IPR027370">
    <property type="entry name" value="Znf-RING_euk"/>
</dbReference>
<dbReference type="InterPro" id="IPR013083">
    <property type="entry name" value="Znf_RING/FYVE/PHD"/>
</dbReference>
<dbReference type="Pfam" id="PF00622">
    <property type="entry name" value="SPRY"/>
    <property type="match status" value="1"/>
</dbReference>
<evidence type="ECO:0000256" key="2">
    <source>
        <dbReference type="ARBA" id="ARBA00022723"/>
    </source>
</evidence>
<dbReference type="AlphaFoldDB" id="A0AAN8QJL3"/>
<accession>A0AAN8QJL3</accession>
<dbReference type="GO" id="GO:0008270">
    <property type="term" value="F:zinc ion binding"/>
    <property type="evidence" value="ECO:0007669"/>
    <property type="project" value="UniProtKB-KW"/>
</dbReference>
<keyword evidence="3 6" id="KW-0863">Zinc-finger</keyword>
<dbReference type="PROSITE" id="PS00518">
    <property type="entry name" value="ZF_RING_1"/>
    <property type="match status" value="1"/>
</dbReference>
<name>A0AAN8QJL3_9TELE</name>
<dbReference type="Pfam" id="PF13765">
    <property type="entry name" value="PRY"/>
    <property type="match status" value="1"/>
</dbReference>
<keyword evidence="4" id="KW-0862">Zinc</keyword>
<dbReference type="PRINTS" id="PR01407">
    <property type="entry name" value="BUTYPHLNCDUF"/>
</dbReference>
<dbReference type="CDD" id="cd19769">
    <property type="entry name" value="Bbox2_TRIM16-like"/>
    <property type="match status" value="1"/>
</dbReference>
<proteinExistence type="predicted"/>
<dbReference type="PROSITE" id="PS50089">
    <property type="entry name" value="ZF_RING_2"/>
    <property type="match status" value="1"/>
</dbReference>
<keyword evidence="2" id="KW-0479">Metal-binding</keyword>
<dbReference type="InterPro" id="IPR001870">
    <property type="entry name" value="B30.2/SPRY"/>
</dbReference>
<dbReference type="PROSITE" id="PS50188">
    <property type="entry name" value="B302_SPRY"/>
    <property type="match status" value="1"/>
</dbReference>
<evidence type="ECO:0000256" key="3">
    <source>
        <dbReference type="ARBA" id="ARBA00022771"/>
    </source>
</evidence>
<keyword evidence="11" id="KW-1185">Reference proteome</keyword>
<evidence type="ECO:0000313" key="10">
    <source>
        <dbReference type="EMBL" id="KAK6291862.1"/>
    </source>
</evidence>
<dbReference type="InterPro" id="IPR017907">
    <property type="entry name" value="Znf_RING_CS"/>
</dbReference>
<evidence type="ECO:0000259" key="8">
    <source>
        <dbReference type="PROSITE" id="PS50119"/>
    </source>
</evidence>
<feature type="domain" description="B30.2/SPRY" evidence="9">
    <location>
        <begin position="365"/>
        <end position="579"/>
    </location>
</feature>
<dbReference type="SMART" id="SM00589">
    <property type="entry name" value="PRY"/>
    <property type="match status" value="1"/>
</dbReference>
<dbReference type="EMBL" id="JAGTTL010000039">
    <property type="protein sequence ID" value="KAK6291862.1"/>
    <property type="molecule type" value="Genomic_DNA"/>
</dbReference>
<evidence type="ECO:0000256" key="5">
    <source>
        <dbReference type="ARBA" id="ARBA00022859"/>
    </source>
</evidence>